<dbReference type="Gene3D" id="3.40.50.10480">
    <property type="entry name" value="Probable brix-domain ribosomal biogenesis protein"/>
    <property type="match status" value="1"/>
</dbReference>
<evidence type="ECO:0000313" key="4">
    <source>
        <dbReference type="Proteomes" id="UP000799429"/>
    </source>
</evidence>
<evidence type="ECO:0000256" key="1">
    <source>
        <dbReference type="SAM" id="MobiDB-lite"/>
    </source>
</evidence>
<dbReference type="Proteomes" id="UP000799429">
    <property type="component" value="Unassembled WGS sequence"/>
</dbReference>
<dbReference type="OrthoDB" id="264354at2759"/>
<dbReference type="AlphaFoldDB" id="A0A9P4VVF2"/>
<dbReference type="GO" id="GO:0005730">
    <property type="term" value="C:nucleolus"/>
    <property type="evidence" value="ECO:0007669"/>
    <property type="project" value="TreeGrafter"/>
</dbReference>
<feature type="compositionally biased region" description="Basic and acidic residues" evidence="1">
    <location>
        <begin position="38"/>
        <end position="62"/>
    </location>
</feature>
<accession>A0A9P4VVF2</accession>
<dbReference type="GO" id="GO:0000460">
    <property type="term" value="P:maturation of 5.8S rRNA"/>
    <property type="evidence" value="ECO:0007669"/>
    <property type="project" value="TreeGrafter"/>
</dbReference>
<dbReference type="SUPFAM" id="SSF52954">
    <property type="entry name" value="Class II aaRS ABD-related"/>
    <property type="match status" value="1"/>
</dbReference>
<dbReference type="EMBL" id="MU006091">
    <property type="protein sequence ID" value="KAF2841604.1"/>
    <property type="molecule type" value="Genomic_DNA"/>
</dbReference>
<protein>
    <submittedName>
        <fullName evidence="3">Brix-domain-containing protein</fullName>
    </submittedName>
</protein>
<feature type="compositionally biased region" description="Acidic residues" evidence="1">
    <location>
        <begin position="104"/>
        <end position="138"/>
    </location>
</feature>
<feature type="compositionally biased region" description="Low complexity" evidence="1">
    <location>
        <begin position="1"/>
        <end position="12"/>
    </location>
</feature>
<dbReference type="Pfam" id="PF04427">
    <property type="entry name" value="Brix"/>
    <property type="match status" value="1"/>
</dbReference>
<dbReference type="GO" id="GO:0030687">
    <property type="term" value="C:preribosome, large subunit precursor"/>
    <property type="evidence" value="ECO:0007669"/>
    <property type="project" value="TreeGrafter"/>
</dbReference>
<dbReference type="FunFam" id="3.40.50.10480:FF:000005">
    <property type="entry name" value="Similar to RNA processing factor 1"/>
    <property type="match status" value="1"/>
</dbReference>
<reference evidence="3" key="1">
    <citation type="journal article" date="2020" name="Stud. Mycol.">
        <title>101 Dothideomycetes genomes: a test case for predicting lifestyles and emergence of pathogens.</title>
        <authorList>
            <person name="Haridas S."/>
            <person name="Albert R."/>
            <person name="Binder M."/>
            <person name="Bloem J."/>
            <person name="Labutti K."/>
            <person name="Salamov A."/>
            <person name="Andreopoulos B."/>
            <person name="Baker S."/>
            <person name="Barry K."/>
            <person name="Bills G."/>
            <person name="Bluhm B."/>
            <person name="Cannon C."/>
            <person name="Castanera R."/>
            <person name="Culley D."/>
            <person name="Daum C."/>
            <person name="Ezra D."/>
            <person name="Gonzalez J."/>
            <person name="Henrissat B."/>
            <person name="Kuo A."/>
            <person name="Liang C."/>
            <person name="Lipzen A."/>
            <person name="Lutzoni F."/>
            <person name="Magnuson J."/>
            <person name="Mondo S."/>
            <person name="Nolan M."/>
            <person name="Ohm R."/>
            <person name="Pangilinan J."/>
            <person name="Park H.-J."/>
            <person name="Ramirez L."/>
            <person name="Alfaro M."/>
            <person name="Sun H."/>
            <person name="Tritt A."/>
            <person name="Yoshinaga Y."/>
            <person name="Zwiers L.-H."/>
            <person name="Turgeon B."/>
            <person name="Goodwin S."/>
            <person name="Spatafora J."/>
            <person name="Crous P."/>
            <person name="Grigoriev I."/>
        </authorList>
    </citation>
    <scope>NUCLEOTIDE SEQUENCE</scope>
    <source>
        <strain evidence="3">CBS 101060</strain>
    </source>
</reference>
<feature type="region of interest" description="Disordered" evidence="1">
    <location>
        <begin position="1"/>
        <end position="177"/>
    </location>
</feature>
<feature type="domain" description="Brix" evidence="2">
    <location>
        <begin position="198"/>
        <end position="406"/>
    </location>
</feature>
<dbReference type="PROSITE" id="PS50833">
    <property type="entry name" value="BRIX"/>
    <property type="match status" value="1"/>
</dbReference>
<dbReference type="GO" id="GO:0000470">
    <property type="term" value="P:maturation of LSU-rRNA"/>
    <property type="evidence" value="ECO:0007669"/>
    <property type="project" value="TreeGrafter"/>
</dbReference>
<dbReference type="SMART" id="SM00879">
    <property type="entry name" value="Brix"/>
    <property type="match status" value="1"/>
</dbReference>
<proteinExistence type="predicted"/>
<dbReference type="PANTHER" id="PTHR22734:SF3">
    <property type="entry name" value="RIBOSOME PRODUCTION FACTOR 1"/>
    <property type="match status" value="1"/>
</dbReference>
<gene>
    <name evidence="3" type="ORF">M501DRAFT_1055729</name>
</gene>
<dbReference type="InterPro" id="IPR007109">
    <property type="entry name" value="Brix"/>
</dbReference>
<organism evidence="3 4">
    <name type="scientific">Patellaria atrata CBS 101060</name>
    <dbReference type="NCBI Taxonomy" id="1346257"/>
    <lineage>
        <taxon>Eukaryota</taxon>
        <taxon>Fungi</taxon>
        <taxon>Dikarya</taxon>
        <taxon>Ascomycota</taxon>
        <taxon>Pezizomycotina</taxon>
        <taxon>Dothideomycetes</taxon>
        <taxon>Dothideomycetes incertae sedis</taxon>
        <taxon>Patellariales</taxon>
        <taxon>Patellariaceae</taxon>
        <taxon>Patellaria</taxon>
    </lineage>
</organism>
<keyword evidence="4" id="KW-1185">Reference proteome</keyword>
<dbReference type="InterPro" id="IPR044281">
    <property type="entry name" value="IMP4/RPF1"/>
</dbReference>
<evidence type="ECO:0000313" key="3">
    <source>
        <dbReference type="EMBL" id="KAF2841604.1"/>
    </source>
</evidence>
<feature type="compositionally biased region" description="Polar residues" evidence="1">
    <location>
        <begin position="158"/>
        <end position="177"/>
    </location>
</feature>
<name>A0A9P4VVF2_9PEZI</name>
<feature type="compositionally biased region" description="Basic and acidic residues" evidence="1">
    <location>
        <begin position="19"/>
        <end position="29"/>
    </location>
</feature>
<sequence>MGSSKIKISSKSALPFRSNNKEKRKDFHLKQKLARAALKREQQFRRKKEEDRDPALREERRARNVPQTIDSKRVWDEYSGDEGDDLGLSVDVLRGAKRVKVGEAQEDEEDAALSESEAEEDAELEDDDVDSMLDEEEPKSDASESDPSTTRNPKKRPASSNPNPRATSPSGSTTSTNLNLAPEKLAQRYPTLFAPPPSEPKVLITTSINSTLHKEAELLTTLFPGSHYVPRSSHRYSHKYSICEISRFASSRGFHSLVILMEDQKRPSGLDIVHLPSGPMFHFTLTSFVSGSRIPGHGRPTNHYPELILNGFRTPLGLLTAHLFKTLFPAHPELQGRQVVTLHNQRDYIFLRRHRYVFREKRASEKSVVDAAGKAVKGVEDIRAGLQELGPSFTLKLRRVDAGVQRASGQVWEWRSRSEKARTRFQM</sequence>
<evidence type="ECO:0000259" key="2">
    <source>
        <dbReference type="PROSITE" id="PS50833"/>
    </source>
</evidence>
<comment type="caution">
    <text evidence="3">The sequence shown here is derived from an EMBL/GenBank/DDBJ whole genome shotgun (WGS) entry which is preliminary data.</text>
</comment>
<dbReference type="PANTHER" id="PTHR22734">
    <property type="entry name" value="U3 SMALL NUCLEOLAR RIBONUCLEOPROTEIN PROTEIN IMP4"/>
    <property type="match status" value="1"/>
</dbReference>
<dbReference type="GO" id="GO:0042134">
    <property type="term" value="F:rRNA primary transcript binding"/>
    <property type="evidence" value="ECO:0007669"/>
    <property type="project" value="InterPro"/>
</dbReference>